<protein>
    <recommendedName>
        <fullName evidence="11">Mannosyltransferase</fullName>
        <ecNumber evidence="11">2.4.1.-</ecNumber>
    </recommendedName>
</protein>
<keyword evidence="9 11" id="KW-0472">Membrane</keyword>
<dbReference type="GO" id="GO:0000026">
    <property type="term" value="F:alpha-1,2-mannosyltransferase activity"/>
    <property type="evidence" value="ECO:0007669"/>
    <property type="project" value="TreeGrafter"/>
</dbReference>
<dbReference type="EC" id="2.4.1.-" evidence="11"/>
<evidence type="ECO:0000256" key="6">
    <source>
        <dbReference type="ARBA" id="ARBA00022692"/>
    </source>
</evidence>
<keyword evidence="5" id="KW-0808">Transferase</keyword>
<dbReference type="Proteomes" id="UP000095009">
    <property type="component" value="Unassembled WGS sequence"/>
</dbReference>
<accession>A0A1E3PH47</accession>
<evidence type="ECO:0000256" key="9">
    <source>
        <dbReference type="ARBA" id="ARBA00023136"/>
    </source>
</evidence>
<evidence type="ECO:0000256" key="11">
    <source>
        <dbReference type="RuleBase" id="RU363075"/>
    </source>
</evidence>
<evidence type="ECO:0000256" key="10">
    <source>
        <dbReference type="ARBA" id="ARBA00038466"/>
    </source>
</evidence>
<evidence type="ECO:0000256" key="8">
    <source>
        <dbReference type="ARBA" id="ARBA00022989"/>
    </source>
</evidence>
<evidence type="ECO:0000256" key="1">
    <source>
        <dbReference type="ARBA" id="ARBA00004477"/>
    </source>
</evidence>
<feature type="transmembrane region" description="Helical" evidence="11">
    <location>
        <begin position="184"/>
        <end position="208"/>
    </location>
</feature>
<dbReference type="GO" id="GO:0006506">
    <property type="term" value="P:GPI anchor biosynthetic process"/>
    <property type="evidence" value="ECO:0007669"/>
    <property type="project" value="UniProtKB-KW"/>
</dbReference>
<sequence length="551" mass="62991">MFMETRAGSLFSWRYIFFASIILKAYFSLSLSYIHPDEHFQGPEAIADEVFGWATRKTWEFTSEMPIRSYLPLWISYGVPMAIYDFLFGGGKEGTIRPLSALYALRICFTLFYWILGDMAVDRLMPNKTEKTKALFFIATSYVTWTYQSHTFSNSSETVILLWCLVIIHELCEKESALLSRHRDCILLGCFIVYGIFNRVTFVAYLFLPSFTLLKYFGRYPSTFVSFAFAGFFMTILMIHIDTMHYKSSSYVITPLNSLLYNLDSSNLAKHGLHPRIHHLTANLPELLGPAILLLFSKNYIRTLPFQSAISGIVLLSIPQHQEARFLLPAIPLLLCCLDFTTLPPYVIRVVLIVWYSFNVFMGIMMGLFHQAGVIPAQEFISQYVKDNGNSINGVIYWQTYSPPIWLLGMNKGSVSYLTLNEGSDDEVKYAPIYDYLDSYNSSANQDQLVINDLMGCSALVLDHIFEIISRQSNPMKSFLFVAPIASVSHNEMLQDLISETTLIDQGTSQQSIRLEKVWSTFFHLGLDNFDISDISTFQPGLGVWKIQYTR</sequence>
<comment type="subcellular location">
    <subcellularLocation>
        <location evidence="1 11">Endoplasmic reticulum membrane</location>
        <topology evidence="1 11">Multi-pass membrane protein</topology>
    </subcellularLocation>
</comment>
<dbReference type="PANTHER" id="PTHR22760:SF3">
    <property type="entry name" value="GPI MANNOSYLTRANSFERASE 4"/>
    <property type="match status" value="1"/>
</dbReference>
<feature type="transmembrane region" description="Helical" evidence="11">
    <location>
        <begin position="353"/>
        <end position="375"/>
    </location>
</feature>
<feature type="transmembrane region" description="Helical" evidence="11">
    <location>
        <begin position="99"/>
        <end position="116"/>
    </location>
</feature>
<feature type="transmembrane region" description="Helical" evidence="11">
    <location>
        <begin position="12"/>
        <end position="34"/>
    </location>
</feature>
<dbReference type="PANTHER" id="PTHR22760">
    <property type="entry name" value="GLYCOSYLTRANSFERASE"/>
    <property type="match status" value="1"/>
</dbReference>
<keyword evidence="4 11" id="KW-0328">Glycosyltransferase</keyword>
<evidence type="ECO:0000256" key="3">
    <source>
        <dbReference type="ARBA" id="ARBA00022502"/>
    </source>
</evidence>
<dbReference type="Pfam" id="PF03901">
    <property type="entry name" value="Glyco_transf_22"/>
    <property type="match status" value="1"/>
</dbReference>
<dbReference type="STRING" id="857566.A0A1E3PH47"/>
<reference evidence="12 13" key="1">
    <citation type="journal article" date="2016" name="Proc. Natl. Acad. Sci. U.S.A.">
        <title>Comparative genomics of biotechnologically important yeasts.</title>
        <authorList>
            <person name="Riley R."/>
            <person name="Haridas S."/>
            <person name="Wolfe K.H."/>
            <person name="Lopes M.R."/>
            <person name="Hittinger C.T."/>
            <person name="Goeker M."/>
            <person name="Salamov A.A."/>
            <person name="Wisecaver J.H."/>
            <person name="Long T.M."/>
            <person name="Calvey C.H."/>
            <person name="Aerts A.L."/>
            <person name="Barry K.W."/>
            <person name="Choi C."/>
            <person name="Clum A."/>
            <person name="Coughlan A.Y."/>
            <person name="Deshpande S."/>
            <person name="Douglass A.P."/>
            <person name="Hanson S.J."/>
            <person name="Klenk H.-P."/>
            <person name="LaButti K.M."/>
            <person name="Lapidus A."/>
            <person name="Lindquist E.A."/>
            <person name="Lipzen A.M."/>
            <person name="Meier-Kolthoff J.P."/>
            <person name="Ohm R.A."/>
            <person name="Otillar R.P."/>
            <person name="Pangilinan J.L."/>
            <person name="Peng Y."/>
            <person name="Rokas A."/>
            <person name="Rosa C.A."/>
            <person name="Scheuner C."/>
            <person name="Sibirny A.A."/>
            <person name="Slot J.C."/>
            <person name="Stielow J.B."/>
            <person name="Sun H."/>
            <person name="Kurtzman C.P."/>
            <person name="Blackwell M."/>
            <person name="Grigoriev I.V."/>
            <person name="Jeffries T.W."/>
        </authorList>
    </citation>
    <scope>NUCLEOTIDE SEQUENCE [LARGE SCALE GENOMIC DNA]</scope>
    <source>
        <strain evidence="12 13">DSM 6958</strain>
    </source>
</reference>
<evidence type="ECO:0000256" key="7">
    <source>
        <dbReference type="ARBA" id="ARBA00022824"/>
    </source>
</evidence>
<keyword evidence="8 11" id="KW-1133">Transmembrane helix</keyword>
<evidence type="ECO:0000256" key="5">
    <source>
        <dbReference type="ARBA" id="ARBA00022679"/>
    </source>
</evidence>
<organism evidence="12 13">
    <name type="scientific">Nadsonia fulvescens var. elongata DSM 6958</name>
    <dbReference type="NCBI Taxonomy" id="857566"/>
    <lineage>
        <taxon>Eukaryota</taxon>
        <taxon>Fungi</taxon>
        <taxon>Dikarya</taxon>
        <taxon>Ascomycota</taxon>
        <taxon>Saccharomycotina</taxon>
        <taxon>Dipodascomycetes</taxon>
        <taxon>Dipodascales</taxon>
        <taxon>Dipodascales incertae sedis</taxon>
        <taxon>Nadsonia</taxon>
    </lineage>
</organism>
<feature type="transmembrane region" description="Helical" evidence="11">
    <location>
        <begin position="220"/>
        <end position="241"/>
    </location>
</feature>
<dbReference type="AlphaFoldDB" id="A0A1E3PH47"/>
<keyword evidence="13" id="KW-1185">Reference proteome</keyword>
<comment type="pathway">
    <text evidence="2">Glycolipid biosynthesis; glycosylphosphatidylinositol-anchor biosynthesis.</text>
</comment>
<keyword evidence="7 11" id="KW-0256">Endoplasmic reticulum</keyword>
<proteinExistence type="inferred from homology"/>
<dbReference type="EMBL" id="KV454411">
    <property type="protein sequence ID" value="ODQ64756.1"/>
    <property type="molecule type" value="Genomic_DNA"/>
</dbReference>
<keyword evidence="3" id="KW-0337">GPI-anchor biosynthesis</keyword>
<evidence type="ECO:0000313" key="12">
    <source>
        <dbReference type="EMBL" id="ODQ64756.1"/>
    </source>
</evidence>
<gene>
    <name evidence="12" type="ORF">NADFUDRAFT_83640</name>
</gene>
<evidence type="ECO:0000313" key="13">
    <source>
        <dbReference type="Proteomes" id="UP000095009"/>
    </source>
</evidence>
<evidence type="ECO:0000256" key="2">
    <source>
        <dbReference type="ARBA" id="ARBA00004687"/>
    </source>
</evidence>
<keyword evidence="6 11" id="KW-0812">Transmembrane</keyword>
<dbReference type="GO" id="GO:0005789">
    <property type="term" value="C:endoplasmic reticulum membrane"/>
    <property type="evidence" value="ECO:0007669"/>
    <property type="project" value="UniProtKB-SubCell"/>
</dbReference>
<name>A0A1E3PH47_9ASCO</name>
<dbReference type="OrthoDB" id="10066429at2759"/>
<evidence type="ECO:0000256" key="4">
    <source>
        <dbReference type="ARBA" id="ARBA00022676"/>
    </source>
</evidence>
<dbReference type="InterPro" id="IPR005599">
    <property type="entry name" value="GPI_mannosylTrfase"/>
</dbReference>
<comment type="similarity">
    <text evidence="10">Belongs to the glycosyltransferase 22 family. PIGZ subfamily.</text>
</comment>